<comment type="similarity">
    <text evidence="3">Belongs to the WD repeat WDR3/UTP12 family.</text>
</comment>
<dbReference type="PROSITE" id="PS50082">
    <property type="entry name" value="WD_REPEATS_2"/>
    <property type="match status" value="5"/>
</dbReference>
<evidence type="ECO:0000256" key="5">
    <source>
        <dbReference type="SAM" id="MobiDB-lite"/>
    </source>
</evidence>
<dbReference type="InterPro" id="IPR001680">
    <property type="entry name" value="WD40_rpt"/>
</dbReference>
<dbReference type="Pfam" id="PF25172">
    <property type="entry name" value="Beta-prop_WDR3_2nd"/>
    <property type="match status" value="1"/>
</dbReference>
<dbReference type="InterPro" id="IPR015943">
    <property type="entry name" value="WD40/YVTN_repeat-like_dom_sf"/>
</dbReference>
<feature type="compositionally biased region" description="Acidic residues" evidence="5">
    <location>
        <begin position="702"/>
        <end position="714"/>
    </location>
</feature>
<dbReference type="AlphaFoldDB" id="A0A8S1H7U4"/>
<feature type="repeat" description="WD" evidence="4">
    <location>
        <begin position="644"/>
        <end position="676"/>
    </location>
</feature>
<organism evidence="7 8">
    <name type="scientific">Caenorhabditis auriculariae</name>
    <dbReference type="NCBI Taxonomy" id="2777116"/>
    <lineage>
        <taxon>Eukaryota</taxon>
        <taxon>Metazoa</taxon>
        <taxon>Ecdysozoa</taxon>
        <taxon>Nematoda</taxon>
        <taxon>Chromadorea</taxon>
        <taxon>Rhabditida</taxon>
        <taxon>Rhabditina</taxon>
        <taxon>Rhabditomorpha</taxon>
        <taxon>Rhabditoidea</taxon>
        <taxon>Rhabditidae</taxon>
        <taxon>Peloderinae</taxon>
        <taxon>Caenorhabditis</taxon>
    </lineage>
</organism>
<dbReference type="PROSITE" id="PS50294">
    <property type="entry name" value="WD_REPEATS_REGION"/>
    <property type="match status" value="3"/>
</dbReference>
<evidence type="ECO:0000313" key="8">
    <source>
        <dbReference type="Proteomes" id="UP000835052"/>
    </source>
</evidence>
<evidence type="ECO:0000256" key="1">
    <source>
        <dbReference type="ARBA" id="ARBA00022574"/>
    </source>
</evidence>
<dbReference type="InterPro" id="IPR036322">
    <property type="entry name" value="WD40_repeat_dom_sf"/>
</dbReference>
<dbReference type="InterPro" id="IPR007148">
    <property type="entry name" value="SSU_processome_Utp12"/>
</dbReference>
<dbReference type="PANTHER" id="PTHR19853">
    <property type="entry name" value="WD REPEAT CONTAINING PROTEIN 3 WDR3"/>
    <property type="match status" value="1"/>
</dbReference>
<accession>A0A8S1H7U4</accession>
<keyword evidence="1 4" id="KW-0853">WD repeat</keyword>
<dbReference type="GO" id="GO:0034388">
    <property type="term" value="C:Pwp2p-containing subcomplex of 90S preribosome"/>
    <property type="evidence" value="ECO:0007669"/>
    <property type="project" value="TreeGrafter"/>
</dbReference>
<feature type="repeat" description="WD" evidence="4">
    <location>
        <begin position="129"/>
        <end position="170"/>
    </location>
</feature>
<evidence type="ECO:0000259" key="6">
    <source>
        <dbReference type="Pfam" id="PF04003"/>
    </source>
</evidence>
<feature type="domain" description="Small-subunit processome Utp12" evidence="6">
    <location>
        <begin position="768"/>
        <end position="868"/>
    </location>
</feature>
<dbReference type="GO" id="GO:0032040">
    <property type="term" value="C:small-subunit processome"/>
    <property type="evidence" value="ECO:0007669"/>
    <property type="project" value="TreeGrafter"/>
</dbReference>
<reference evidence="7" key="1">
    <citation type="submission" date="2020-10" db="EMBL/GenBank/DDBJ databases">
        <authorList>
            <person name="Kikuchi T."/>
        </authorList>
    </citation>
    <scope>NUCLEOTIDE SEQUENCE</scope>
    <source>
        <strain evidence="7">NKZ352</strain>
    </source>
</reference>
<proteinExistence type="inferred from homology"/>
<sequence>MGLTKDYLRFEHSGSCGCVASTNGELVAIDPNTVAVASNEYLNFYNVRTAEKTGELIHTQKAVTCVRPCVGKPLLGVGYGDGSARLYDRQAEDSEPIVFTGHKKAVNCLDFSSDGLFICHRRKGRNHSSLGHSGRARHLKFVRGDQFLMSSSKDGLIKFWSLASQTCFYTLFEHRSEVYSMSLLRDETILVTASTELELMVFELSWKSGEVVNSTSTDAPDKAQDLANMANRYVSAKYRGRLIRQSKGRALQLTASPDEKLLVCVGADKVADVYRVFSEAESSKRLVKKLKTAKRKAGESSSTISEEEISKDVTIILTRISDISLPAKIKCFQFVDFLKTQDDKTLYRAFALLTTNTVHSLKLELEQDSNGFSHALNSNLDMMGHRDDIRSLSVSSSNNLVTSVGGNEVIVWSTHSLRPTLKMSDETLKDIVSVSFAPGDNYLLCGTKNGDLGLFEISSADLVETRKAHTGAIWTVMNTPDNKGFITASADKTVKFWSFIAVTEGTRQRLSIRESRVLELPDEALAACLSPDGKFLVVGLLNNTASVYFVDTLKFFISLYGHSLPVTCVDISPDSKLCVTGSVDKSVKIWGLDFGDCHKSFHAHDDTVSSVLFIPGEETLFWSAGKDGKIKQWDPIKFKHVQTLDRHFAEIRALAQFDSGAVMFSASHDKSIRCWERTEEMLILEEEEQVEREAEYEKRLADEEDVVPGEEQEAEAGVAASKTSSSIASAENIIEAVDIVRNERVQREADDKHEPHPLIGAYRSKSLDHFIVDVIAKCRPTELERALLMVPLSYVNDILSSLSSCARAHYKVEFITNVALYLIRLHLSHIIVSTEALGVIERLKTELPAGIDDLRDITALNLSALRLFAAEFEDKDGVKMFDQIAAGLDEKTAKKKNKARKAVIRTLV</sequence>
<gene>
    <name evidence="7" type="ORF">CAUJ_LOCUS7928</name>
</gene>
<feature type="repeat" description="WD" evidence="4">
    <location>
        <begin position="601"/>
        <end position="634"/>
    </location>
</feature>
<feature type="repeat" description="WD" evidence="4">
    <location>
        <begin position="559"/>
        <end position="600"/>
    </location>
</feature>
<dbReference type="SUPFAM" id="SSF50978">
    <property type="entry name" value="WD40 repeat-like"/>
    <property type="match status" value="2"/>
</dbReference>
<dbReference type="Pfam" id="PF00400">
    <property type="entry name" value="WD40"/>
    <property type="match status" value="2"/>
</dbReference>
<feature type="region of interest" description="Disordered" evidence="5">
    <location>
        <begin position="695"/>
        <end position="721"/>
    </location>
</feature>
<dbReference type="Gene3D" id="2.130.10.10">
    <property type="entry name" value="YVTN repeat-like/Quinoprotein amine dehydrogenase"/>
    <property type="match status" value="4"/>
</dbReference>
<dbReference type="GO" id="GO:0030490">
    <property type="term" value="P:maturation of SSU-rRNA"/>
    <property type="evidence" value="ECO:0007669"/>
    <property type="project" value="TreeGrafter"/>
</dbReference>
<protein>
    <recommendedName>
        <fullName evidence="6">Small-subunit processome Utp12 domain-containing protein</fullName>
    </recommendedName>
</protein>
<keyword evidence="2" id="KW-0677">Repeat</keyword>
<dbReference type="InterPro" id="IPR051570">
    <property type="entry name" value="TBC1_cilium_biogenesis"/>
</dbReference>
<name>A0A8S1H7U4_9PELO</name>
<dbReference type="OrthoDB" id="407922at2759"/>
<dbReference type="CDD" id="cd00200">
    <property type="entry name" value="WD40"/>
    <property type="match status" value="1"/>
</dbReference>
<evidence type="ECO:0000313" key="7">
    <source>
        <dbReference type="EMBL" id="CAD6192009.1"/>
    </source>
</evidence>
<dbReference type="PANTHER" id="PTHR19853:SF0">
    <property type="entry name" value="WD REPEAT-CONTAINING PROTEIN 3"/>
    <property type="match status" value="1"/>
</dbReference>
<dbReference type="SMART" id="SM00320">
    <property type="entry name" value="WD40"/>
    <property type="match status" value="11"/>
</dbReference>
<dbReference type="FunFam" id="2.130.10.10:FF:000157">
    <property type="entry name" value="WD repeat domain 3"/>
    <property type="match status" value="1"/>
</dbReference>
<evidence type="ECO:0000256" key="3">
    <source>
        <dbReference type="ARBA" id="ARBA00038229"/>
    </source>
</evidence>
<dbReference type="Proteomes" id="UP000835052">
    <property type="component" value="Unassembled WGS sequence"/>
</dbReference>
<feature type="repeat" description="WD" evidence="4">
    <location>
        <begin position="466"/>
        <end position="498"/>
    </location>
</feature>
<evidence type="ECO:0000256" key="2">
    <source>
        <dbReference type="ARBA" id="ARBA00022737"/>
    </source>
</evidence>
<dbReference type="GO" id="GO:0030515">
    <property type="term" value="F:snoRNA binding"/>
    <property type="evidence" value="ECO:0007669"/>
    <property type="project" value="TreeGrafter"/>
</dbReference>
<comment type="caution">
    <text evidence="7">The sequence shown here is derived from an EMBL/GenBank/DDBJ whole genome shotgun (WGS) entry which is preliminary data.</text>
</comment>
<keyword evidence="8" id="KW-1185">Reference proteome</keyword>
<dbReference type="EMBL" id="CAJGYM010000025">
    <property type="protein sequence ID" value="CAD6192009.1"/>
    <property type="molecule type" value="Genomic_DNA"/>
</dbReference>
<evidence type="ECO:0000256" key="4">
    <source>
        <dbReference type="PROSITE-ProRule" id="PRU00221"/>
    </source>
</evidence>
<dbReference type="Pfam" id="PF04003">
    <property type="entry name" value="Utp12"/>
    <property type="match status" value="1"/>
</dbReference>